<evidence type="ECO:0000313" key="3">
    <source>
        <dbReference type="Proteomes" id="UP001597295"/>
    </source>
</evidence>
<dbReference type="EMBL" id="JBHUIP010000012">
    <property type="protein sequence ID" value="MFD2263545.1"/>
    <property type="molecule type" value="Genomic_DNA"/>
</dbReference>
<evidence type="ECO:0000256" key="1">
    <source>
        <dbReference type="ARBA" id="ARBA00023235"/>
    </source>
</evidence>
<keyword evidence="3" id="KW-1185">Reference proteome</keyword>
<protein>
    <submittedName>
        <fullName evidence="2">Aspartate/glutamate racemase family protein</fullName>
    </submittedName>
</protein>
<accession>A0ABW5DWB6</accession>
<dbReference type="PANTHER" id="PTHR21198">
    <property type="entry name" value="GLUTAMATE RACEMASE"/>
    <property type="match status" value="1"/>
</dbReference>
<name>A0ABW5DWB6_9PROT</name>
<dbReference type="RefSeq" id="WP_379876564.1">
    <property type="nucleotide sequence ID" value="NZ_JBHUIP010000012.1"/>
</dbReference>
<evidence type="ECO:0000313" key="2">
    <source>
        <dbReference type="EMBL" id="MFD2263545.1"/>
    </source>
</evidence>
<dbReference type="SUPFAM" id="SSF53681">
    <property type="entry name" value="Aspartate/glutamate racemase"/>
    <property type="match status" value="2"/>
</dbReference>
<dbReference type="InterPro" id="IPR001920">
    <property type="entry name" value="Asp/Glu_race"/>
</dbReference>
<organism evidence="2 3">
    <name type="scientific">Lacibacterium aquatile</name>
    <dbReference type="NCBI Taxonomy" id="1168082"/>
    <lineage>
        <taxon>Bacteria</taxon>
        <taxon>Pseudomonadati</taxon>
        <taxon>Pseudomonadota</taxon>
        <taxon>Alphaproteobacteria</taxon>
        <taxon>Rhodospirillales</taxon>
        <taxon>Rhodospirillaceae</taxon>
    </lineage>
</organism>
<keyword evidence="1" id="KW-0413">Isomerase</keyword>
<sequence length="227" mass="24511">MKKAVIGILAGMGPRSTAPFLTLVLDACERQYGARHDIDFPKLLICSQPAPFWPDRPVEPEAMVAAIDEGLKSLVAGGADFLGIACNTAHVYLDRLHPARPLLNMVDLAVEAVGATPRQIAIIAARPTMEAGLYQRALLNRGHRPITPDWQDAVDRLLGLTRETQDSAVLAAAWSNLGDIAQQEGTDSLLIACLDLTGILQHLTTDLPVVDAATELAEGLVRRWRAQ</sequence>
<dbReference type="Pfam" id="PF01177">
    <property type="entry name" value="Asp_Glu_race"/>
    <property type="match status" value="1"/>
</dbReference>
<comment type="caution">
    <text evidence="2">The sequence shown here is derived from an EMBL/GenBank/DDBJ whole genome shotgun (WGS) entry which is preliminary data.</text>
</comment>
<dbReference type="Gene3D" id="3.40.50.1860">
    <property type="match status" value="2"/>
</dbReference>
<dbReference type="Proteomes" id="UP001597295">
    <property type="component" value="Unassembled WGS sequence"/>
</dbReference>
<reference evidence="3" key="1">
    <citation type="journal article" date="2019" name="Int. J. Syst. Evol. Microbiol.">
        <title>The Global Catalogue of Microorganisms (GCM) 10K type strain sequencing project: providing services to taxonomists for standard genome sequencing and annotation.</title>
        <authorList>
            <consortium name="The Broad Institute Genomics Platform"/>
            <consortium name="The Broad Institute Genome Sequencing Center for Infectious Disease"/>
            <person name="Wu L."/>
            <person name="Ma J."/>
        </authorList>
    </citation>
    <scope>NUCLEOTIDE SEQUENCE [LARGE SCALE GENOMIC DNA]</scope>
    <source>
        <strain evidence="3">CGMCC 1.19062</strain>
    </source>
</reference>
<gene>
    <name evidence="2" type="ORF">ACFSM5_11650</name>
</gene>
<proteinExistence type="predicted"/>
<dbReference type="InterPro" id="IPR015942">
    <property type="entry name" value="Asp/Glu/hydantoin_racemase"/>
</dbReference>
<dbReference type="PANTHER" id="PTHR21198:SF7">
    <property type="entry name" value="ASPARTATE-GLUTAMATE RACEMASE FAMILY"/>
    <property type="match status" value="1"/>
</dbReference>